<evidence type="ECO:0000259" key="4">
    <source>
        <dbReference type="PROSITE" id="PS51286"/>
    </source>
</evidence>
<dbReference type="AlphaFoldDB" id="A0AAN8A8S6"/>
<dbReference type="InterPro" id="IPR050870">
    <property type="entry name" value="FAST_kinase"/>
</dbReference>
<reference evidence="5 6" key="2">
    <citation type="journal article" date="2023" name="Mol. Biol. Evol.">
        <title>Genomics of Secondarily Temperate Adaptation in the Only Non-Antarctic Icefish.</title>
        <authorList>
            <person name="Rivera-Colon A.G."/>
            <person name="Rayamajhi N."/>
            <person name="Minhas B.F."/>
            <person name="Madrigal G."/>
            <person name="Bilyk K.T."/>
            <person name="Yoon V."/>
            <person name="Hune M."/>
            <person name="Gregory S."/>
            <person name="Cheng C.H.C."/>
            <person name="Catchen J.M."/>
        </authorList>
    </citation>
    <scope>NUCLEOTIDE SEQUENCE [LARGE SCALE GENOMIC DNA]</scope>
    <source>
        <strain evidence="5">JMC-PN-2008</strain>
    </source>
</reference>
<feature type="region of interest" description="Disordered" evidence="3">
    <location>
        <begin position="91"/>
        <end position="111"/>
    </location>
</feature>
<evidence type="ECO:0000256" key="2">
    <source>
        <dbReference type="ARBA" id="ARBA00023128"/>
    </source>
</evidence>
<dbReference type="GO" id="GO:0003723">
    <property type="term" value="F:RNA binding"/>
    <property type="evidence" value="ECO:0007669"/>
    <property type="project" value="TreeGrafter"/>
</dbReference>
<dbReference type="InterPro" id="IPR013584">
    <property type="entry name" value="RAP"/>
</dbReference>
<evidence type="ECO:0000256" key="3">
    <source>
        <dbReference type="SAM" id="MobiDB-lite"/>
    </source>
</evidence>
<dbReference type="PROSITE" id="PS51286">
    <property type="entry name" value="RAP"/>
    <property type="match status" value="1"/>
</dbReference>
<dbReference type="PANTHER" id="PTHR21228">
    <property type="entry name" value="FAST LEU-RICH DOMAIN-CONTAINING"/>
    <property type="match status" value="1"/>
</dbReference>
<dbReference type="GO" id="GO:0035770">
    <property type="term" value="C:ribonucleoprotein granule"/>
    <property type="evidence" value="ECO:0007669"/>
    <property type="project" value="TreeGrafter"/>
</dbReference>
<dbReference type="Proteomes" id="UP001346869">
    <property type="component" value="Unassembled WGS sequence"/>
</dbReference>
<dbReference type="Pfam" id="PF06743">
    <property type="entry name" value="FAST_1"/>
    <property type="match status" value="1"/>
</dbReference>
<proteinExistence type="predicted"/>
<dbReference type="SMART" id="SM00952">
    <property type="entry name" value="RAP"/>
    <property type="match status" value="1"/>
</dbReference>
<name>A0AAN8A8S6_ELEMC</name>
<feature type="region of interest" description="Disordered" evidence="3">
    <location>
        <begin position="653"/>
        <end position="679"/>
    </location>
</feature>
<evidence type="ECO:0000313" key="5">
    <source>
        <dbReference type="EMBL" id="KAK5847619.1"/>
    </source>
</evidence>
<dbReference type="InterPro" id="IPR010622">
    <property type="entry name" value="FAST_Leu-rich"/>
</dbReference>
<accession>A0AAN8A8S6</accession>
<gene>
    <name evidence="5" type="ORF">PBY51_016733</name>
</gene>
<comment type="subcellular location">
    <subcellularLocation>
        <location evidence="1">Mitochondrion</location>
    </subcellularLocation>
</comment>
<keyword evidence="2" id="KW-0496">Mitochondrion</keyword>
<dbReference type="GO" id="GO:0000963">
    <property type="term" value="P:mitochondrial RNA processing"/>
    <property type="evidence" value="ECO:0007669"/>
    <property type="project" value="TreeGrafter"/>
</dbReference>
<feature type="domain" description="RAP" evidence="4">
    <location>
        <begin position="591"/>
        <end position="648"/>
    </location>
</feature>
<feature type="compositionally biased region" description="Polar residues" evidence="3">
    <location>
        <begin position="659"/>
        <end position="679"/>
    </location>
</feature>
<dbReference type="PANTHER" id="PTHR21228:SF1">
    <property type="entry name" value="FAST KINASE DOMAIN-CONTAINING PROTEIN 2, MITOCHONDRIAL"/>
    <property type="match status" value="1"/>
</dbReference>
<evidence type="ECO:0000256" key="1">
    <source>
        <dbReference type="ARBA" id="ARBA00004173"/>
    </source>
</evidence>
<sequence>MSAWGAKEVARWGCLCSRRSLWQQSKLMGETSTKYTSFPTQQLAHIWTTRHRQTCLESSLVSSVRFYSKGTIPSEVLEEKEPLSSALLVSSLPDDDQSEETTSKEIQRASPLMDRLKRCGSPSDVLELTSQYPPTYKQISSCLTHLCFCSKKMSNDNRRYELQLMFEHPGFDILLQNAMKNVGQMRNEDVTYSVLSMVNLGVPQGSRVIQTFLRTCQENLNNFDEKNLSILASCLQNMEQSNNTDALKEGLRMVVEARLPGIKNVMALQTTMRMLGKDTPLGLKRKLEAKALSMSDQFSLPNSQHMITTMATMEFSSKPLLDICSKKIQENLNGIPFNLLFKAMQSYRELHYRDVELFTRISEHCASMIDIWSKKQVALFLSVYERLAFCPDALMEAFAGKVIENPKALTLKDLLCVVKVYSTLNYDLQHRQQQFLDSLTPALVSYLPEMSSFELLKAVYHLCLLGHFPPVLLEHLLQSSTLEKFKSTLPRFLGNQERMFQTVKMCLHLERPLLPRPLAVPPSLLGASVLGGRAVIPGLSQCLESVIEADMTLQERVLLEGFYLIDGVIAKPLPSHLSETESSGAESSRRIAVVCLLSSSFCYGTSKPRGILALKIRHLKTLGYDPVLVTEQELQSMPEEKRTDFLKDRIFPELRSETQPEAEQLDKNTNQESQTVQST</sequence>
<dbReference type="GO" id="GO:0044528">
    <property type="term" value="P:regulation of mitochondrial mRNA stability"/>
    <property type="evidence" value="ECO:0007669"/>
    <property type="project" value="InterPro"/>
</dbReference>
<dbReference type="EMBL" id="JAUZQC010000026">
    <property type="protein sequence ID" value="KAK5847619.1"/>
    <property type="molecule type" value="Genomic_DNA"/>
</dbReference>
<keyword evidence="6" id="KW-1185">Reference proteome</keyword>
<organism evidence="5 6">
    <name type="scientific">Eleginops maclovinus</name>
    <name type="common">Patagonian blennie</name>
    <name type="synonym">Eleginus maclovinus</name>
    <dbReference type="NCBI Taxonomy" id="56733"/>
    <lineage>
        <taxon>Eukaryota</taxon>
        <taxon>Metazoa</taxon>
        <taxon>Chordata</taxon>
        <taxon>Craniata</taxon>
        <taxon>Vertebrata</taxon>
        <taxon>Euteleostomi</taxon>
        <taxon>Actinopterygii</taxon>
        <taxon>Neopterygii</taxon>
        <taxon>Teleostei</taxon>
        <taxon>Neoteleostei</taxon>
        <taxon>Acanthomorphata</taxon>
        <taxon>Eupercaria</taxon>
        <taxon>Perciformes</taxon>
        <taxon>Notothenioidei</taxon>
        <taxon>Eleginopidae</taxon>
        <taxon>Eleginops</taxon>
    </lineage>
</organism>
<dbReference type="GO" id="GO:0005759">
    <property type="term" value="C:mitochondrial matrix"/>
    <property type="evidence" value="ECO:0007669"/>
    <property type="project" value="TreeGrafter"/>
</dbReference>
<comment type="caution">
    <text evidence="5">The sequence shown here is derived from an EMBL/GenBank/DDBJ whole genome shotgun (WGS) entry which is preliminary data.</text>
</comment>
<protein>
    <recommendedName>
        <fullName evidence="4">RAP domain-containing protein</fullName>
    </recommendedName>
</protein>
<reference evidence="5 6" key="1">
    <citation type="journal article" date="2023" name="Genes (Basel)">
        <title>Chromosome-Level Genome Assembly and Circadian Gene Repertoire of the Patagonia Blennie Eleginops maclovinus-The Closest Ancestral Proxy of Antarctic Cryonotothenioids.</title>
        <authorList>
            <person name="Cheng C.C."/>
            <person name="Rivera-Colon A.G."/>
            <person name="Minhas B.F."/>
            <person name="Wilson L."/>
            <person name="Rayamajhi N."/>
            <person name="Vargas-Chacoff L."/>
            <person name="Catchen J.M."/>
        </authorList>
    </citation>
    <scope>NUCLEOTIDE SEQUENCE [LARGE SCALE GENOMIC DNA]</scope>
    <source>
        <strain evidence="5">JMC-PN-2008</strain>
    </source>
</reference>
<evidence type="ECO:0000313" key="6">
    <source>
        <dbReference type="Proteomes" id="UP001346869"/>
    </source>
</evidence>